<dbReference type="InterPro" id="IPR036849">
    <property type="entry name" value="Enolase-like_C_sf"/>
</dbReference>
<dbReference type="GO" id="GO:0003824">
    <property type="term" value="F:catalytic activity"/>
    <property type="evidence" value="ECO:0007669"/>
    <property type="project" value="UniProtKB-ARBA"/>
</dbReference>
<dbReference type="SUPFAM" id="SSF54826">
    <property type="entry name" value="Enolase N-terminal domain-like"/>
    <property type="match status" value="1"/>
</dbReference>
<dbReference type="InterPro" id="IPR029065">
    <property type="entry name" value="Enolase_C-like"/>
</dbReference>
<dbReference type="PANTHER" id="PTHR48080">
    <property type="entry name" value="D-GALACTONATE DEHYDRATASE-RELATED"/>
    <property type="match status" value="1"/>
</dbReference>
<dbReference type="InterPro" id="IPR029017">
    <property type="entry name" value="Enolase-like_N"/>
</dbReference>
<dbReference type="SUPFAM" id="SSF51604">
    <property type="entry name" value="Enolase C-terminal domain-like"/>
    <property type="match status" value="1"/>
</dbReference>
<name>A0A317FDX7_9PROT</name>
<dbReference type="RefSeq" id="WP_109870195.1">
    <property type="nucleotide sequence ID" value="NZ_QGNA01000002.1"/>
</dbReference>
<dbReference type="InterPro" id="IPR013341">
    <property type="entry name" value="Mandelate_racemase_N_dom"/>
</dbReference>
<dbReference type="EMBL" id="QGNA01000002">
    <property type="protein sequence ID" value="PWS37085.1"/>
    <property type="molecule type" value="Genomic_DNA"/>
</dbReference>
<dbReference type="Gene3D" id="3.30.390.10">
    <property type="entry name" value="Enolase-like, N-terminal domain"/>
    <property type="match status" value="1"/>
</dbReference>
<dbReference type="Pfam" id="PF13378">
    <property type="entry name" value="MR_MLE_C"/>
    <property type="match status" value="1"/>
</dbReference>
<protein>
    <submittedName>
        <fullName evidence="2">Enolase</fullName>
    </submittedName>
</protein>
<comment type="caution">
    <text evidence="2">The sequence shown here is derived from an EMBL/GenBank/DDBJ whole genome shotgun (WGS) entry which is preliminary data.</text>
</comment>
<proteinExistence type="predicted"/>
<evidence type="ECO:0000259" key="1">
    <source>
        <dbReference type="SMART" id="SM00922"/>
    </source>
</evidence>
<keyword evidence="3" id="KW-1185">Reference proteome</keyword>
<reference evidence="3" key="1">
    <citation type="submission" date="2018-05" db="EMBL/GenBank/DDBJ databases">
        <authorList>
            <person name="Du Z."/>
            <person name="Wang X."/>
        </authorList>
    </citation>
    <scope>NUCLEOTIDE SEQUENCE [LARGE SCALE GENOMIC DNA]</scope>
    <source>
        <strain evidence="3">CQN31</strain>
    </source>
</reference>
<dbReference type="Proteomes" id="UP000245765">
    <property type="component" value="Unassembled WGS sequence"/>
</dbReference>
<dbReference type="SMART" id="SM00922">
    <property type="entry name" value="MR_MLE"/>
    <property type="match status" value="1"/>
</dbReference>
<dbReference type="InterPro" id="IPR013342">
    <property type="entry name" value="Mandelate_racemase_C"/>
</dbReference>
<feature type="domain" description="Mandelate racemase/muconate lactonizing enzyme C-terminal" evidence="1">
    <location>
        <begin position="150"/>
        <end position="254"/>
    </location>
</feature>
<dbReference type="OrthoDB" id="7511553at2"/>
<dbReference type="Pfam" id="PF02746">
    <property type="entry name" value="MR_MLE_N"/>
    <property type="match status" value="1"/>
</dbReference>
<evidence type="ECO:0000313" key="2">
    <source>
        <dbReference type="EMBL" id="PWS37085.1"/>
    </source>
</evidence>
<evidence type="ECO:0000313" key="3">
    <source>
        <dbReference type="Proteomes" id="UP000245765"/>
    </source>
</evidence>
<dbReference type="Gene3D" id="3.20.20.120">
    <property type="entry name" value="Enolase-like C-terminal domain"/>
    <property type="match status" value="1"/>
</dbReference>
<dbReference type="InterPro" id="IPR034593">
    <property type="entry name" value="DgoD-like"/>
</dbReference>
<dbReference type="AlphaFoldDB" id="A0A317FDX7"/>
<sequence length="385" mass="42234">MRISRVASTAFIYPSRIARDSDGHAHPGEETIARAAMLEITAEDGTVGRALAAPADVEEGLLAAFVRPVLLGADPLRREKLWRALYKSQRGSGQRFTDRVLCAVDLALWDLAGKLLGAPVWKLAGGMRDRILAYGSTMCGDDLEGGLRTPEDYARYADWLVRVRGYRAVKLHTWMPPIPGAPDVRMDYKACAAVREAVGPDIPLMLDPSHWYSREDAAWLGRKLQELGFLWMEEPMEEASLSSYRWLSEQLSLNILGPESMPGKHWTRAEWIAGAACDMIRCGVWGVGGITPCLKIAATAESFNMSCEIHGTGAGNLAVCGAIPNTTFYERGLLHPFLDYDAPPPYLTRADDPMDAEGYVHLSQEPGLGHALDLDYIAAHRVGNA</sequence>
<gene>
    <name evidence="2" type="ORF">DFH01_09415</name>
</gene>
<accession>A0A317FDX7</accession>
<organism evidence="2 3">
    <name type="scientific">Falsiroseomonas bella</name>
    <dbReference type="NCBI Taxonomy" id="2184016"/>
    <lineage>
        <taxon>Bacteria</taxon>
        <taxon>Pseudomonadati</taxon>
        <taxon>Pseudomonadota</taxon>
        <taxon>Alphaproteobacteria</taxon>
        <taxon>Acetobacterales</taxon>
        <taxon>Roseomonadaceae</taxon>
        <taxon>Falsiroseomonas</taxon>
    </lineage>
</organism>